<name>A0A3S5DEY3_SERRU</name>
<dbReference type="Gene3D" id="1.20.120.890">
    <property type="entry name" value="tRNA(Met) cytidine acetyltransferase, tail domain"/>
    <property type="match status" value="1"/>
</dbReference>
<dbReference type="Proteomes" id="UP000271603">
    <property type="component" value="Chromosome"/>
</dbReference>
<dbReference type="GO" id="GO:0016746">
    <property type="term" value="F:acyltransferase activity"/>
    <property type="evidence" value="ECO:0007669"/>
    <property type="project" value="UniProtKB-KW"/>
</dbReference>
<sequence>MALLPLSEQGELLCQAARKHLARDWRWLQQRIALTLELPGDDGDPQLNEDDWRELAGFAFAHRPLEASLGALQRLLLHSALPLPALRAHLQQLLPVMQCVAQCRVSGQKALLRLWRQEAGQALSQLDEQHCRRWREWSAARP</sequence>
<dbReference type="Pfam" id="PF17176">
    <property type="entry name" value="tRNA_bind_3"/>
    <property type="match status" value="1"/>
</dbReference>
<dbReference type="InterPro" id="IPR033442">
    <property type="entry name" value="TmcA_tRNA_bind"/>
</dbReference>
<evidence type="ECO:0000313" key="2">
    <source>
        <dbReference type="EMBL" id="VEA69312.1"/>
    </source>
</evidence>
<dbReference type="EC" id="2.3.1.193" evidence="2"/>
<protein>
    <submittedName>
        <fullName evidence="2">tRNA(Met) cytidine acetyltransferase TmcA</fullName>
        <ecNumber evidence="2">2.3.1.193</ecNumber>
    </submittedName>
</protein>
<evidence type="ECO:0000313" key="3">
    <source>
        <dbReference type="Proteomes" id="UP000271603"/>
    </source>
</evidence>
<feature type="domain" description="tRNA(Met) cytidine acetyltransferase TmcA tRNA-binding" evidence="1">
    <location>
        <begin position="10"/>
        <end position="129"/>
    </location>
</feature>
<keyword evidence="2" id="KW-0808">Transferase</keyword>
<dbReference type="AlphaFoldDB" id="A0A3S5DEY3"/>
<dbReference type="InterPro" id="IPR038321">
    <property type="entry name" value="TmcA_C_sf"/>
</dbReference>
<dbReference type="EMBL" id="LR134155">
    <property type="protein sequence ID" value="VEA69312.1"/>
    <property type="molecule type" value="Genomic_DNA"/>
</dbReference>
<organism evidence="2 3">
    <name type="scientific">Serratia rubidaea</name>
    <name type="common">Serratia marinorubra</name>
    <dbReference type="NCBI Taxonomy" id="61652"/>
    <lineage>
        <taxon>Bacteria</taxon>
        <taxon>Pseudomonadati</taxon>
        <taxon>Pseudomonadota</taxon>
        <taxon>Gammaproteobacteria</taxon>
        <taxon>Enterobacterales</taxon>
        <taxon>Yersiniaceae</taxon>
        <taxon>Serratia</taxon>
    </lineage>
</organism>
<reference evidence="2 3" key="1">
    <citation type="submission" date="2018-12" db="EMBL/GenBank/DDBJ databases">
        <authorList>
            <consortium name="Pathogen Informatics"/>
        </authorList>
    </citation>
    <scope>NUCLEOTIDE SEQUENCE [LARGE SCALE GENOMIC DNA]</scope>
    <source>
        <strain evidence="2 3">NCTC9419</strain>
    </source>
</reference>
<gene>
    <name evidence="2" type="primary">tmcA_1</name>
    <name evidence="2" type="ORF">NCTC9419_00876</name>
</gene>
<proteinExistence type="predicted"/>
<keyword evidence="2" id="KW-0012">Acyltransferase</keyword>
<accession>A0A3S5DEY3</accession>
<evidence type="ECO:0000259" key="1">
    <source>
        <dbReference type="Pfam" id="PF17176"/>
    </source>
</evidence>